<accession>A0ABT1CQQ1</accession>
<evidence type="ECO:0000256" key="3">
    <source>
        <dbReference type="ARBA" id="ARBA00023163"/>
    </source>
</evidence>
<feature type="domain" description="HTH luxR-type" evidence="4">
    <location>
        <begin position="171"/>
        <end position="236"/>
    </location>
</feature>
<dbReference type="InterPro" id="IPR000792">
    <property type="entry name" value="Tscrpt_reg_LuxR_C"/>
</dbReference>
<dbReference type="Gene3D" id="3.30.450.80">
    <property type="entry name" value="Transcription factor LuxR-like, autoinducer-binding domain"/>
    <property type="match status" value="1"/>
</dbReference>
<sequence length="251" mass="28219">MGVQDTKVFEFIERVDNHILIDDLLDDLLQVVGDYGFQHMIYTGLPVGNNAIDPLVKTNRFPQDWWDRYVERDYAGTDSVCQQVYSTMSPFAWHEVDQRFAQRDGAAQVAGEAAEHGLADGYIVPVFSRDEWLSAISFGAATRLRLSSRERGALNLMAVYTSSAIERRQQRRPGRGRLSSREREVLLWTSAGKSCWDVSVILGISEKTVRFHTAQIRMKLNATNTTHAVARALQQGEITLGQLAESLGDAR</sequence>
<protein>
    <recommendedName>
        <fullName evidence="4">HTH luxR-type domain-containing protein</fullName>
    </recommendedName>
</protein>
<evidence type="ECO:0000256" key="2">
    <source>
        <dbReference type="ARBA" id="ARBA00023125"/>
    </source>
</evidence>
<dbReference type="SUPFAM" id="SSF75516">
    <property type="entry name" value="Pheromone-binding domain of LuxR-like quorum-sensing transcription factors"/>
    <property type="match status" value="1"/>
</dbReference>
<gene>
    <name evidence="5" type="ORF">GTW23_06730</name>
</gene>
<proteinExistence type="predicted"/>
<keyword evidence="1" id="KW-0805">Transcription regulation</keyword>
<dbReference type="PROSITE" id="PS50043">
    <property type="entry name" value="HTH_LUXR_2"/>
    <property type="match status" value="1"/>
</dbReference>
<evidence type="ECO:0000313" key="5">
    <source>
        <dbReference type="EMBL" id="MCO6407870.1"/>
    </source>
</evidence>
<dbReference type="Pfam" id="PF00196">
    <property type="entry name" value="GerE"/>
    <property type="match status" value="1"/>
</dbReference>
<dbReference type="Gene3D" id="1.10.10.10">
    <property type="entry name" value="Winged helix-like DNA-binding domain superfamily/Winged helix DNA-binding domain"/>
    <property type="match status" value="1"/>
</dbReference>
<keyword evidence="2" id="KW-0238">DNA-binding</keyword>
<reference evidence="5 6" key="1">
    <citation type="submission" date="2020-01" db="EMBL/GenBank/DDBJ databases">
        <title>Genomes of bacteria type strains.</title>
        <authorList>
            <person name="Chen J."/>
            <person name="Zhu S."/>
            <person name="Yang J."/>
        </authorList>
    </citation>
    <scope>NUCLEOTIDE SEQUENCE [LARGE SCALE GENOMIC DNA]</scope>
    <source>
        <strain evidence="5 6">DSM 16655</strain>
    </source>
</reference>
<dbReference type="InterPro" id="IPR005143">
    <property type="entry name" value="TF_LuxR_autoind-bd_dom"/>
</dbReference>
<dbReference type="InterPro" id="IPR036388">
    <property type="entry name" value="WH-like_DNA-bd_sf"/>
</dbReference>
<dbReference type="CDD" id="cd06170">
    <property type="entry name" value="LuxR_C_like"/>
    <property type="match status" value="1"/>
</dbReference>
<dbReference type="InterPro" id="IPR036693">
    <property type="entry name" value="TF_LuxR_autoind-bd_dom_sf"/>
</dbReference>
<evidence type="ECO:0000259" key="4">
    <source>
        <dbReference type="PROSITE" id="PS50043"/>
    </source>
</evidence>
<organism evidence="5 6">
    <name type="scientific">Hoeflea alexandrii</name>
    <dbReference type="NCBI Taxonomy" id="288436"/>
    <lineage>
        <taxon>Bacteria</taxon>
        <taxon>Pseudomonadati</taxon>
        <taxon>Pseudomonadota</taxon>
        <taxon>Alphaproteobacteria</taxon>
        <taxon>Hyphomicrobiales</taxon>
        <taxon>Rhizobiaceae</taxon>
        <taxon>Hoeflea</taxon>
    </lineage>
</organism>
<evidence type="ECO:0000313" key="6">
    <source>
        <dbReference type="Proteomes" id="UP001320715"/>
    </source>
</evidence>
<keyword evidence="3" id="KW-0804">Transcription</keyword>
<dbReference type="Pfam" id="PF03472">
    <property type="entry name" value="Autoind_bind"/>
    <property type="match status" value="1"/>
</dbReference>
<dbReference type="RefSeq" id="WP_152008383.1">
    <property type="nucleotide sequence ID" value="NZ_JAAAML010000001.1"/>
</dbReference>
<dbReference type="SUPFAM" id="SSF46894">
    <property type="entry name" value="C-terminal effector domain of the bipartite response regulators"/>
    <property type="match status" value="1"/>
</dbReference>
<dbReference type="PANTHER" id="PTHR44688:SF16">
    <property type="entry name" value="DNA-BINDING TRANSCRIPTIONAL ACTIVATOR DEVR_DOSR"/>
    <property type="match status" value="1"/>
</dbReference>
<dbReference type="SMART" id="SM00421">
    <property type="entry name" value="HTH_LUXR"/>
    <property type="match status" value="1"/>
</dbReference>
<dbReference type="PANTHER" id="PTHR44688">
    <property type="entry name" value="DNA-BINDING TRANSCRIPTIONAL ACTIVATOR DEVR_DOSR"/>
    <property type="match status" value="1"/>
</dbReference>
<comment type="caution">
    <text evidence="5">The sequence shown here is derived from an EMBL/GenBank/DDBJ whole genome shotgun (WGS) entry which is preliminary data.</text>
</comment>
<dbReference type="PRINTS" id="PR00038">
    <property type="entry name" value="HTHLUXR"/>
</dbReference>
<dbReference type="Proteomes" id="UP001320715">
    <property type="component" value="Unassembled WGS sequence"/>
</dbReference>
<dbReference type="InterPro" id="IPR016032">
    <property type="entry name" value="Sig_transdc_resp-reg_C-effctor"/>
</dbReference>
<evidence type="ECO:0000256" key="1">
    <source>
        <dbReference type="ARBA" id="ARBA00023015"/>
    </source>
</evidence>
<name>A0ABT1CQQ1_9HYPH</name>
<dbReference type="EMBL" id="JAAAML010000001">
    <property type="protein sequence ID" value="MCO6407870.1"/>
    <property type="molecule type" value="Genomic_DNA"/>
</dbReference>
<keyword evidence="6" id="KW-1185">Reference proteome</keyword>